<gene>
    <name evidence="1" type="ORF">SAMN06296008_109109</name>
</gene>
<dbReference type="Proteomes" id="UP000192708">
    <property type="component" value="Unassembled WGS sequence"/>
</dbReference>
<dbReference type="EMBL" id="FWXJ01000009">
    <property type="protein sequence ID" value="SMC62310.1"/>
    <property type="molecule type" value="Genomic_DNA"/>
</dbReference>
<dbReference type="AlphaFoldDB" id="A0A1W2AP55"/>
<accession>A0A1W2AP55</accession>
<evidence type="ECO:0000313" key="1">
    <source>
        <dbReference type="EMBL" id="SMC62310.1"/>
    </source>
</evidence>
<sequence>MLIIARISFFHPLKRKLDSKRGVLFFAVKPSSVEGDEGLNHPKIQGKSMFFDVENKSRCLSR</sequence>
<name>A0A1W2AP55_9BURK</name>
<reference evidence="1 2" key="1">
    <citation type="submission" date="2017-04" db="EMBL/GenBank/DDBJ databases">
        <authorList>
            <person name="Afonso C.L."/>
            <person name="Miller P.J."/>
            <person name="Scott M.A."/>
            <person name="Spackman E."/>
            <person name="Goraichik I."/>
            <person name="Dimitrov K.M."/>
            <person name="Suarez D.L."/>
            <person name="Swayne D.E."/>
        </authorList>
    </citation>
    <scope>NUCLEOTIDE SEQUENCE [LARGE SCALE GENOMIC DNA]</scope>
    <source>
        <strain evidence="1 2">VK13</strain>
    </source>
</reference>
<evidence type="ECO:0000313" key="2">
    <source>
        <dbReference type="Proteomes" id="UP000192708"/>
    </source>
</evidence>
<keyword evidence="2" id="KW-1185">Reference proteome</keyword>
<proteinExistence type="predicted"/>
<protein>
    <submittedName>
        <fullName evidence="1">Uncharacterized protein</fullName>
    </submittedName>
</protein>
<organism evidence="1 2">
    <name type="scientific">Polynucleobacter kasalickyi</name>
    <dbReference type="NCBI Taxonomy" id="1938817"/>
    <lineage>
        <taxon>Bacteria</taxon>
        <taxon>Pseudomonadati</taxon>
        <taxon>Pseudomonadota</taxon>
        <taxon>Betaproteobacteria</taxon>
        <taxon>Burkholderiales</taxon>
        <taxon>Burkholderiaceae</taxon>
        <taxon>Polynucleobacter</taxon>
    </lineage>
</organism>